<evidence type="ECO:0000313" key="1">
    <source>
        <dbReference type="EMBL" id="GFA35750.1"/>
    </source>
</evidence>
<sequence length="337" mass="37541">MEKINVQFDELTLMAFKQDGSGPDLQGLTSGQISSGLVLNQAASTSTKPPTKDDWDFMFQLMFDEYFKNPSIASNPISATTLPPPDTTKASFSFSTSIDKDAPSLSTLPNIKTTNTSLNSTNVKPNEEVAEFDSDTFTNPFVPLDTSSAVSSSRIVDTSNMHTFQKPPIYTKRWTKDHLLVIIIGDSSKPISTRRQLSTDALWCYFQTYTAFCRFATTRVLHFVLLEVAFCSCDLVLRSDSAFWFCVLLIVDISCVLPKEDSAHISCVLPKEDSARFKTWLRFVLRLGCVLSQRLPAFCLKTSFVLSQDLVAFCLKTSCVLSQDLLRFVSRLGCVLS</sequence>
<name>A0A699JGN5_TANCI</name>
<gene>
    <name evidence="1" type="ORF">Tci_607722</name>
</gene>
<organism evidence="1">
    <name type="scientific">Tanacetum cinerariifolium</name>
    <name type="common">Dalmatian daisy</name>
    <name type="synonym">Chrysanthemum cinerariifolium</name>
    <dbReference type="NCBI Taxonomy" id="118510"/>
    <lineage>
        <taxon>Eukaryota</taxon>
        <taxon>Viridiplantae</taxon>
        <taxon>Streptophyta</taxon>
        <taxon>Embryophyta</taxon>
        <taxon>Tracheophyta</taxon>
        <taxon>Spermatophyta</taxon>
        <taxon>Magnoliopsida</taxon>
        <taxon>eudicotyledons</taxon>
        <taxon>Gunneridae</taxon>
        <taxon>Pentapetalae</taxon>
        <taxon>asterids</taxon>
        <taxon>campanulids</taxon>
        <taxon>Asterales</taxon>
        <taxon>Asteraceae</taxon>
        <taxon>Asteroideae</taxon>
        <taxon>Anthemideae</taxon>
        <taxon>Anthemidinae</taxon>
        <taxon>Tanacetum</taxon>
    </lineage>
</organism>
<dbReference type="EMBL" id="BKCJ010410261">
    <property type="protein sequence ID" value="GFA35750.1"/>
    <property type="molecule type" value="Genomic_DNA"/>
</dbReference>
<proteinExistence type="predicted"/>
<comment type="caution">
    <text evidence="1">The sequence shown here is derived from an EMBL/GenBank/DDBJ whole genome shotgun (WGS) entry which is preliminary data.</text>
</comment>
<evidence type="ECO:0008006" key="2">
    <source>
        <dbReference type="Google" id="ProtNLM"/>
    </source>
</evidence>
<dbReference type="AlphaFoldDB" id="A0A699JGN5"/>
<protein>
    <recommendedName>
        <fullName evidence="2">Integrase, catalytic region, zinc finger, CCHC-type, peptidase aspartic, catalytic</fullName>
    </recommendedName>
</protein>
<accession>A0A699JGN5</accession>
<feature type="non-terminal residue" evidence="1">
    <location>
        <position position="337"/>
    </location>
</feature>
<reference evidence="1" key="1">
    <citation type="journal article" date="2019" name="Sci. Rep.">
        <title>Draft genome of Tanacetum cinerariifolium, the natural source of mosquito coil.</title>
        <authorList>
            <person name="Yamashiro T."/>
            <person name="Shiraishi A."/>
            <person name="Satake H."/>
            <person name="Nakayama K."/>
        </authorList>
    </citation>
    <scope>NUCLEOTIDE SEQUENCE</scope>
</reference>